<accession>A0A7X2N445</accession>
<reference evidence="2 3" key="1">
    <citation type="submission" date="2019-08" db="EMBL/GenBank/DDBJ databases">
        <title>In-depth cultivation of the pig gut microbiome towards novel bacterial diversity and tailored functional studies.</title>
        <authorList>
            <person name="Wylensek D."/>
            <person name="Hitch T.C.A."/>
            <person name="Clavel T."/>
        </authorList>
    </citation>
    <scope>NUCLEOTIDE SEQUENCE [LARGE SCALE GENOMIC DNA]</scope>
    <source>
        <strain evidence="2 3">LKV-178-WT-2G</strain>
    </source>
</reference>
<keyword evidence="1" id="KW-0472">Membrane</keyword>
<gene>
    <name evidence="2" type="ORF">FYJ50_06120</name>
</gene>
<protein>
    <submittedName>
        <fullName evidence="2">Uncharacterized protein</fullName>
    </submittedName>
</protein>
<feature type="transmembrane region" description="Helical" evidence="1">
    <location>
        <begin position="126"/>
        <end position="147"/>
    </location>
</feature>
<dbReference type="EMBL" id="VUMM01000010">
    <property type="protein sequence ID" value="MSS01673.1"/>
    <property type="molecule type" value="Genomic_DNA"/>
</dbReference>
<evidence type="ECO:0000313" key="2">
    <source>
        <dbReference type="EMBL" id="MSS01673.1"/>
    </source>
</evidence>
<feature type="transmembrane region" description="Helical" evidence="1">
    <location>
        <begin position="153"/>
        <end position="172"/>
    </location>
</feature>
<sequence length="202" mass="24465">MADIFLQSIKEIERRSKDNVLIFSDVLTERLTELAQAMIDARMSDNDYIKLCEVYWLYYKKENNVQGMLFCLLRIQQLIQYKKKTRFQFLFPSLTFSNQLDTDTRSFLLEKKYEYKIRYHQFKKKLAVIDMILMILLLYILILVFHISFFRGWFFTVWIGFGIYFIATFYIFDRILESSIESLRKNIHPIHAKVDISIQKEQ</sequence>
<evidence type="ECO:0000256" key="1">
    <source>
        <dbReference type="SAM" id="Phobius"/>
    </source>
</evidence>
<comment type="caution">
    <text evidence="2">The sequence shown here is derived from an EMBL/GenBank/DDBJ whole genome shotgun (WGS) entry which is preliminary data.</text>
</comment>
<dbReference type="Proteomes" id="UP000470082">
    <property type="component" value="Unassembled WGS sequence"/>
</dbReference>
<dbReference type="AlphaFoldDB" id="A0A7X2N445"/>
<proteinExistence type="predicted"/>
<name>A0A7X2N445_9FIRM</name>
<keyword evidence="3" id="KW-1185">Reference proteome</keyword>
<dbReference type="RefSeq" id="WP_154460211.1">
    <property type="nucleotide sequence ID" value="NZ_JAQYTQ010000067.1"/>
</dbReference>
<organism evidence="2 3">
    <name type="scientific">Floccifex porci</name>
    <dbReference type="NCBI Taxonomy" id="2606629"/>
    <lineage>
        <taxon>Bacteria</taxon>
        <taxon>Bacillati</taxon>
        <taxon>Bacillota</taxon>
        <taxon>Erysipelotrichia</taxon>
        <taxon>Erysipelotrichales</taxon>
        <taxon>Erysipelotrichaceae</taxon>
        <taxon>Floccifex</taxon>
    </lineage>
</organism>
<evidence type="ECO:0000313" key="3">
    <source>
        <dbReference type="Proteomes" id="UP000470082"/>
    </source>
</evidence>
<keyword evidence="1" id="KW-1133">Transmembrane helix</keyword>
<keyword evidence="1" id="KW-0812">Transmembrane</keyword>